<proteinExistence type="predicted"/>
<dbReference type="EMBL" id="DSDS01000185">
    <property type="protein sequence ID" value="HET98654.1"/>
    <property type="molecule type" value="Genomic_DNA"/>
</dbReference>
<gene>
    <name evidence="1" type="ORF">ENN98_08240</name>
</gene>
<evidence type="ECO:0000313" key="1">
    <source>
        <dbReference type="EMBL" id="HET98654.1"/>
    </source>
</evidence>
<reference evidence="1" key="1">
    <citation type="journal article" date="2020" name="mSystems">
        <title>Genome- and Community-Level Interaction Insights into Carbon Utilization and Element Cycling Functions of Hydrothermarchaeota in Hydrothermal Sediment.</title>
        <authorList>
            <person name="Zhou Z."/>
            <person name="Liu Y."/>
            <person name="Xu W."/>
            <person name="Pan J."/>
            <person name="Luo Z.H."/>
            <person name="Li M."/>
        </authorList>
    </citation>
    <scope>NUCLEOTIDE SEQUENCE [LARGE SCALE GENOMIC DNA]</scope>
    <source>
        <strain evidence="1">SpSt-1224</strain>
    </source>
</reference>
<dbReference type="AlphaFoldDB" id="A0A7C2TLR4"/>
<protein>
    <submittedName>
        <fullName evidence="1">Uncharacterized protein</fullName>
    </submittedName>
</protein>
<dbReference type="Proteomes" id="UP000885986">
    <property type="component" value="Unassembled WGS sequence"/>
</dbReference>
<organism evidence="1">
    <name type="scientific">Desulfurivibrio alkaliphilus</name>
    <dbReference type="NCBI Taxonomy" id="427923"/>
    <lineage>
        <taxon>Bacteria</taxon>
        <taxon>Pseudomonadati</taxon>
        <taxon>Thermodesulfobacteriota</taxon>
        <taxon>Desulfobulbia</taxon>
        <taxon>Desulfobulbales</taxon>
        <taxon>Desulfobulbaceae</taxon>
        <taxon>Desulfurivibrio</taxon>
    </lineage>
</organism>
<sequence>MTASLQRETARSVRLSARINRVARGVGGLLSVRGMISTAGNIQRMYARGTLFPEVEEQADRTTA</sequence>
<name>A0A7C2TLR4_9BACT</name>
<accession>A0A7C2TLR4</accession>
<comment type="caution">
    <text evidence="1">The sequence shown here is derived from an EMBL/GenBank/DDBJ whole genome shotgun (WGS) entry which is preliminary data.</text>
</comment>